<feature type="signal peptide" evidence="1">
    <location>
        <begin position="1"/>
        <end position="20"/>
    </location>
</feature>
<dbReference type="GO" id="GO:0006629">
    <property type="term" value="P:lipid metabolic process"/>
    <property type="evidence" value="ECO:0007669"/>
    <property type="project" value="InterPro"/>
</dbReference>
<gene>
    <name evidence="2" type="ORF">HYPSUDRAFT_67104</name>
</gene>
<feature type="chain" id="PRO_5002257585" description="PLC-like phosphodiesterase" evidence="1">
    <location>
        <begin position="21"/>
        <end position="315"/>
    </location>
</feature>
<proteinExistence type="predicted"/>
<reference evidence="3" key="1">
    <citation type="submission" date="2014-04" db="EMBL/GenBank/DDBJ databases">
        <title>Evolutionary Origins and Diversification of the Mycorrhizal Mutualists.</title>
        <authorList>
            <consortium name="DOE Joint Genome Institute"/>
            <consortium name="Mycorrhizal Genomics Consortium"/>
            <person name="Kohler A."/>
            <person name="Kuo A."/>
            <person name="Nagy L.G."/>
            <person name="Floudas D."/>
            <person name="Copeland A."/>
            <person name="Barry K.W."/>
            <person name="Cichocki N."/>
            <person name="Veneault-Fourrey C."/>
            <person name="LaButti K."/>
            <person name="Lindquist E.A."/>
            <person name="Lipzen A."/>
            <person name="Lundell T."/>
            <person name="Morin E."/>
            <person name="Murat C."/>
            <person name="Riley R."/>
            <person name="Ohm R."/>
            <person name="Sun H."/>
            <person name="Tunlid A."/>
            <person name="Henrissat B."/>
            <person name="Grigoriev I.V."/>
            <person name="Hibbett D.S."/>
            <person name="Martin F."/>
        </authorList>
    </citation>
    <scope>NUCLEOTIDE SEQUENCE [LARGE SCALE GENOMIC DNA]</scope>
    <source>
        <strain evidence="3">FD-334 SS-4</strain>
    </source>
</reference>
<dbReference type="Gene3D" id="3.20.20.190">
    <property type="entry name" value="Phosphatidylinositol (PI) phosphodiesterase"/>
    <property type="match status" value="1"/>
</dbReference>
<dbReference type="InterPro" id="IPR017946">
    <property type="entry name" value="PLC-like_Pdiesterase_TIM-brl"/>
</dbReference>
<dbReference type="GO" id="GO:0008081">
    <property type="term" value="F:phosphoric diester hydrolase activity"/>
    <property type="evidence" value="ECO:0007669"/>
    <property type="project" value="InterPro"/>
</dbReference>
<evidence type="ECO:0000313" key="3">
    <source>
        <dbReference type="Proteomes" id="UP000054270"/>
    </source>
</evidence>
<dbReference type="Pfam" id="PF26146">
    <property type="entry name" value="PI-PLC_X"/>
    <property type="match status" value="1"/>
</dbReference>
<dbReference type="PANTHER" id="PTHR13593">
    <property type="match status" value="1"/>
</dbReference>
<protein>
    <recommendedName>
        <fullName evidence="4">PLC-like phosphodiesterase</fullName>
    </recommendedName>
</protein>
<organism evidence="2 3">
    <name type="scientific">Hypholoma sublateritium (strain FD-334 SS-4)</name>
    <dbReference type="NCBI Taxonomy" id="945553"/>
    <lineage>
        <taxon>Eukaryota</taxon>
        <taxon>Fungi</taxon>
        <taxon>Dikarya</taxon>
        <taxon>Basidiomycota</taxon>
        <taxon>Agaricomycotina</taxon>
        <taxon>Agaricomycetes</taxon>
        <taxon>Agaricomycetidae</taxon>
        <taxon>Agaricales</taxon>
        <taxon>Agaricineae</taxon>
        <taxon>Strophariaceae</taxon>
        <taxon>Hypholoma</taxon>
    </lineage>
</organism>
<keyword evidence="1" id="KW-0732">Signal</keyword>
<dbReference type="STRING" id="945553.A0A0D2L684"/>
<dbReference type="EMBL" id="KN817550">
    <property type="protein sequence ID" value="KJA22432.1"/>
    <property type="molecule type" value="Genomic_DNA"/>
</dbReference>
<evidence type="ECO:0008006" key="4">
    <source>
        <dbReference type="Google" id="ProtNLM"/>
    </source>
</evidence>
<dbReference type="InterPro" id="IPR051057">
    <property type="entry name" value="PI-PLC_domain"/>
</dbReference>
<evidence type="ECO:0000313" key="2">
    <source>
        <dbReference type="EMBL" id="KJA22432.1"/>
    </source>
</evidence>
<keyword evidence="3" id="KW-1185">Reference proteome</keyword>
<evidence type="ECO:0000256" key="1">
    <source>
        <dbReference type="SAM" id="SignalP"/>
    </source>
</evidence>
<sequence>MRRALASIIAFLSSIVLASALSAPSRRATVCNGHAELCSRNYANVTVIGAHDSFSFSTDVLQLARDQEVDVPTQLSLGVRLLQGQAHVNELDGQLHFCHTMLTSRKLLFDGGTVVSYLQKVKTFLDANPNEVLTLLFTNPEGQNISTVWKPAFDAAGITPLAYVPPSVPVKQSDWPTLGQLIDSGKRVVVFLDSGADTSQVNFILPEFEMIWETPFSVTNASFPCSVDRISGPLATTDHSYMINHSLNINIIPIGSGVIVSDPAAAPTTNGVASILANVNNCVPLGANRNPQFLLLDFVNLGQAFQAAAQLNGLA</sequence>
<accession>A0A0D2L684</accession>
<dbReference type="OrthoDB" id="7984201at2759"/>
<dbReference type="AlphaFoldDB" id="A0A0D2L684"/>
<name>A0A0D2L684_HYPSF</name>
<dbReference type="PANTHER" id="PTHR13593:SF140">
    <property type="entry name" value="PLC-LIKE PHOSPHODIESTERASE"/>
    <property type="match status" value="1"/>
</dbReference>
<dbReference type="OMA" id="FEMIWET"/>
<dbReference type="SUPFAM" id="SSF51695">
    <property type="entry name" value="PLC-like phosphodiesterases"/>
    <property type="match status" value="1"/>
</dbReference>
<dbReference type="Proteomes" id="UP000054270">
    <property type="component" value="Unassembled WGS sequence"/>
</dbReference>